<accession>Q7UR91</accession>
<sequence length="67" mass="7216">MWIFKLGAAPDIQFMNGEAGIASLPLGLVPFQDIGASGVLGAREKRLLTMSGDRLLSRQCEPSRDRG</sequence>
<proteinExistence type="predicted"/>
<dbReference type="EMBL" id="BX294143">
    <property type="protein sequence ID" value="CAD74449.1"/>
    <property type="molecule type" value="Genomic_DNA"/>
</dbReference>
<organism evidence="1 2">
    <name type="scientific">Rhodopirellula baltica (strain DSM 10527 / NCIMB 13988 / SH1)</name>
    <dbReference type="NCBI Taxonomy" id="243090"/>
    <lineage>
        <taxon>Bacteria</taxon>
        <taxon>Pseudomonadati</taxon>
        <taxon>Planctomycetota</taxon>
        <taxon>Planctomycetia</taxon>
        <taxon>Pirellulales</taxon>
        <taxon>Pirellulaceae</taxon>
        <taxon>Rhodopirellula</taxon>
    </lineage>
</organism>
<evidence type="ECO:0000313" key="2">
    <source>
        <dbReference type="Proteomes" id="UP000001025"/>
    </source>
</evidence>
<dbReference type="EnsemblBacteria" id="CAD74449">
    <property type="protein sequence ID" value="CAD74449"/>
    <property type="gene ID" value="RB5815"/>
</dbReference>
<dbReference type="AlphaFoldDB" id="Q7UR91"/>
<dbReference type="KEGG" id="rba:RB5815"/>
<dbReference type="Proteomes" id="UP000001025">
    <property type="component" value="Chromosome"/>
</dbReference>
<dbReference type="HOGENOM" id="CLU_2809565_0_0_0"/>
<evidence type="ECO:0000313" key="1">
    <source>
        <dbReference type="EMBL" id="CAD74449.1"/>
    </source>
</evidence>
<dbReference type="InParanoid" id="Q7UR91"/>
<dbReference type="STRING" id="243090.RB5815"/>
<reference evidence="1 2" key="1">
    <citation type="journal article" date="2003" name="Proc. Natl. Acad. Sci. U.S.A.">
        <title>Complete genome sequence of the marine planctomycete Pirellula sp. strain 1.</title>
        <authorList>
            <person name="Gloeckner F.O."/>
            <person name="Kube M."/>
            <person name="Bauer M."/>
            <person name="Teeling H."/>
            <person name="Lombardot T."/>
            <person name="Ludwig W."/>
            <person name="Gade D."/>
            <person name="Beck A."/>
            <person name="Borzym K."/>
            <person name="Heitmann K."/>
            <person name="Rabus R."/>
            <person name="Schlesner H."/>
            <person name="Amann R."/>
            <person name="Reinhardt R."/>
        </authorList>
    </citation>
    <scope>NUCLEOTIDE SEQUENCE [LARGE SCALE GENOMIC DNA]</scope>
    <source>
        <strain evidence="2">DSM 10527 / NCIMB 13988 / SH1</strain>
    </source>
</reference>
<protein>
    <submittedName>
        <fullName evidence="1">Uncharacterized protein</fullName>
    </submittedName>
</protein>
<keyword evidence="2" id="KW-1185">Reference proteome</keyword>
<name>Q7UR91_RHOBA</name>
<gene>
    <name evidence="1" type="ordered locus">RB5815</name>
</gene>